<protein>
    <recommendedName>
        <fullName evidence="4">HYR domain-containing protein</fullName>
    </recommendedName>
</protein>
<evidence type="ECO:0000256" key="1">
    <source>
        <dbReference type="ARBA" id="ARBA00022729"/>
    </source>
</evidence>
<dbReference type="OrthoDB" id="9757947at2"/>
<dbReference type="Pfam" id="PF02494">
    <property type="entry name" value="HYR"/>
    <property type="match status" value="2"/>
</dbReference>
<evidence type="ECO:0000256" key="3">
    <source>
        <dbReference type="SAM" id="SignalP"/>
    </source>
</evidence>
<keyword evidence="6" id="KW-1185">Reference proteome</keyword>
<dbReference type="PANTHER" id="PTHR46343:SF2">
    <property type="entry name" value="SUSHI_VON WILLEBRAND FACTOR TYPE A_EGF_PENTRAXIN DOMAIN-CONTAINING 1"/>
    <property type="match status" value="1"/>
</dbReference>
<dbReference type="NCBIfam" id="TIGR04183">
    <property type="entry name" value="Por_Secre_tail"/>
    <property type="match status" value="1"/>
</dbReference>
<accession>A0A2S0HW15</accession>
<dbReference type="PANTHER" id="PTHR46343">
    <property type="entry name" value="HYR DOMAIN-CONTAINING PROTEIN"/>
    <property type="match status" value="1"/>
</dbReference>
<sequence>MKNLYLIIFIFIGCSLTQLHAQEYLDLIHNPTETTTLEEVQQLANAYFENRDRGRGSGYKQYKRWEYHTQRMVNSDGRLKNFSKLTYDAIQQLESMAIPENMMPANWTPMGPVSYSNGNSGYNGGLGRVNVVAFHPTNANIIYIGVPAGGVWKTTDGGSTWTPMSDTLASIGVSGIAVDHTNPNTVYILTGDGDGADTYSIGVMKSTDGGATWNTTGLTWGVTNFVRGYKLIMHPSNSNIMMAVTNAGIYRTTDGWATSSNVQAGNFRDIEFKPGSPATVYAVTTNTFYKSTDTGASWAVTGTGLPTGENRVALAVTPANSNYVYYLAGPGGAGGGGTYNGMYRSTDSGATFSTMSTTPNILGHDVNGAGTSDQSWYDLAIAVNPTNANNTITGGVNVWRSTDGGASNSLIAYWYSPGASQYVHADIHDLAYNPVDNKLYCGSDGGISVSSDHGVTWTNIWNGLQIMQFYKISGVEANQNLLLGGAQDNGSNKYTGSTTIEHILGGDGMDNMIDYNNNNNLYYSFQNGGLQRSTNGGTTSVGIQPGGSTGAWVTPYAMDATNPSIIYGGYSDVYRSTNMGTSWTNLGSDGRGAIAVGINDPSRLYAANGSTLQTSANTGGSWTTISGALPALTITSITVDPANASRVWVTFGGFTAGQKVYESTDAGSNWTNISAGLPNAPALSIAYENTGGSPMDAIYVGMSVGVYYRSDSTAWTAYNTGLPNVPVYDLEINHTNSKIRAGTYGRGLWESPLFSAPVCDIAAANATTTPPSCPGGNDGTLTVTASCTTCGSIQYTITPTSPPGPPIVQVGNGVFTNLPANSYNVTVEDTLDSTCNDTYVNNPVVVPAGTDGIAPAIGCPADVNVECGNDTSPASTGTATAADNCDPSPSVTFSDSSAPGCGLTEVITRTWTATDASGNAAVCTQVITVVDTTNPTISCPPDVIVNNDPGVCEAIVNYTTPTGTDGCGGVTVTQTAGFSSGSLFPVGTTTNAFIVTDDCGNVSSCSFDVIVNDNENPVVVCPPDQTVTAGAGNTYLVPDYLATAQATANDNCTSPLTNTSQNPAAGTMVSPGVYTVTVMATDAAGNTGACSFQLTVDPTLGIEGQINPGSIVLYLNPAKDFVILSNPEQIALEKLEIFNVQGQLIKTIGLSQSGIEKTIDVSELSSGNYLFVIYAGSERIVKQIVKE</sequence>
<dbReference type="AlphaFoldDB" id="A0A2S0HW15"/>
<feature type="domain" description="HYR" evidence="4">
    <location>
        <begin position="1014"/>
        <end position="1098"/>
    </location>
</feature>
<feature type="chain" id="PRO_5015577121" description="HYR domain-containing protein" evidence="3">
    <location>
        <begin position="22"/>
        <end position="1187"/>
    </location>
</feature>
<dbReference type="InterPro" id="IPR003410">
    <property type="entry name" value="HYR_dom"/>
</dbReference>
<dbReference type="PROSITE" id="PS50825">
    <property type="entry name" value="HYR"/>
    <property type="match status" value="2"/>
</dbReference>
<dbReference type="RefSeq" id="WP_105215916.1">
    <property type="nucleotide sequence ID" value="NZ_CP027062.1"/>
</dbReference>
<dbReference type="KEGG" id="aue:C5O00_06315"/>
<evidence type="ECO:0000256" key="2">
    <source>
        <dbReference type="ARBA" id="ARBA00022737"/>
    </source>
</evidence>
<proteinExistence type="predicted"/>
<dbReference type="CDD" id="cd15482">
    <property type="entry name" value="Sialidase_non-viral"/>
    <property type="match status" value="1"/>
</dbReference>
<dbReference type="InterPro" id="IPR026444">
    <property type="entry name" value="Secre_tail"/>
</dbReference>
<dbReference type="InterPro" id="IPR015943">
    <property type="entry name" value="WD40/YVTN_repeat-like_dom_sf"/>
</dbReference>
<dbReference type="Gene3D" id="2.60.40.10">
    <property type="entry name" value="Immunoglobulins"/>
    <property type="match status" value="2"/>
</dbReference>
<dbReference type="Gene3D" id="2.130.10.10">
    <property type="entry name" value="YVTN repeat-like/Quinoprotein amine dehydrogenase"/>
    <property type="match status" value="3"/>
</dbReference>
<dbReference type="InterPro" id="IPR043555">
    <property type="entry name" value="SRPX-like"/>
</dbReference>
<keyword evidence="2" id="KW-0677">Repeat</keyword>
<reference evidence="5 6" key="1">
    <citation type="submission" date="2018-02" db="EMBL/GenBank/DDBJ databases">
        <title>Genomic analysis of the strain RR4-38 isolated from a seawater recirculating aquaculture system.</title>
        <authorList>
            <person name="Kim Y.-S."/>
            <person name="Jang Y.H."/>
            <person name="Kim K.-H."/>
        </authorList>
    </citation>
    <scope>NUCLEOTIDE SEQUENCE [LARGE SCALE GENOMIC DNA]</scope>
    <source>
        <strain evidence="5 6">RR4-38</strain>
    </source>
</reference>
<dbReference type="EMBL" id="CP027062">
    <property type="protein sequence ID" value="AVI50806.1"/>
    <property type="molecule type" value="Genomic_DNA"/>
</dbReference>
<dbReference type="InterPro" id="IPR013783">
    <property type="entry name" value="Ig-like_fold"/>
</dbReference>
<name>A0A2S0HW15_9FLAO</name>
<keyword evidence="1 3" id="KW-0732">Signal</keyword>
<feature type="domain" description="HYR" evidence="4">
    <location>
        <begin position="930"/>
        <end position="1013"/>
    </location>
</feature>
<dbReference type="Proteomes" id="UP000238442">
    <property type="component" value="Chromosome"/>
</dbReference>
<feature type="signal peptide" evidence="3">
    <location>
        <begin position="1"/>
        <end position="21"/>
    </location>
</feature>
<gene>
    <name evidence="5" type="ORF">C5O00_06315</name>
</gene>
<evidence type="ECO:0000259" key="4">
    <source>
        <dbReference type="PROSITE" id="PS50825"/>
    </source>
</evidence>
<organism evidence="5 6">
    <name type="scientific">Pukyongia salina</name>
    <dbReference type="NCBI Taxonomy" id="2094025"/>
    <lineage>
        <taxon>Bacteria</taxon>
        <taxon>Pseudomonadati</taxon>
        <taxon>Bacteroidota</taxon>
        <taxon>Flavobacteriia</taxon>
        <taxon>Flavobacteriales</taxon>
        <taxon>Flavobacteriaceae</taxon>
        <taxon>Pukyongia</taxon>
    </lineage>
</organism>
<dbReference type="SUPFAM" id="SSF110296">
    <property type="entry name" value="Oligoxyloglucan reducing end-specific cellobiohydrolase"/>
    <property type="match status" value="2"/>
</dbReference>
<evidence type="ECO:0000313" key="5">
    <source>
        <dbReference type="EMBL" id="AVI50806.1"/>
    </source>
</evidence>
<evidence type="ECO:0000313" key="6">
    <source>
        <dbReference type="Proteomes" id="UP000238442"/>
    </source>
</evidence>
<dbReference type="Pfam" id="PF18962">
    <property type="entry name" value="Por_Secre_tail"/>
    <property type="match status" value="1"/>
</dbReference>